<sequence length="66" mass="7520">MNGFISNETKEIELARMKYALFIIISVVTFRKFPKIETLKNDAYAVLLLLKGTGLSYMSGRDKFIA</sequence>
<reference evidence="1 2" key="1">
    <citation type="submission" date="2018-09" db="EMBL/GenBank/DDBJ databases">
        <title>Genome Sequence of Paenibacillus lautus Strain E7593-69, Azo Dye-Degrading Bacteria, Isolated from Commercial Tattoo Inks.</title>
        <authorList>
            <person name="Nho S.W."/>
            <person name="Kim S.-J."/>
            <person name="Kweon O."/>
            <person name="Cerniglia C.E."/>
        </authorList>
    </citation>
    <scope>NUCLEOTIDE SEQUENCE [LARGE SCALE GENOMIC DNA]</scope>
    <source>
        <strain evidence="1 2">E7593-69</strain>
    </source>
</reference>
<evidence type="ECO:0000313" key="1">
    <source>
        <dbReference type="EMBL" id="AYB43407.1"/>
    </source>
</evidence>
<keyword evidence="2" id="KW-1185">Reference proteome</keyword>
<accession>A0A385TLT7</accession>
<protein>
    <submittedName>
        <fullName evidence="1">Uncharacterized protein</fullName>
    </submittedName>
</protein>
<dbReference type="AlphaFoldDB" id="A0A385TLT7"/>
<gene>
    <name evidence="1" type="ORF">D5F53_08975</name>
</gene>
<name>A0A385TLT7_PAELA</name>
<dbReference type="Proteomes" id="UP000266552">
    <property type="component" value="Chromosome"/>
</dbReference>
<organism evidence="1 2">
    <name type="scientific">Paenibacillus lautus</name>
    <name type="common">Bacillus lautus</name>
    <dbReference type="NCBI Taxonomy" id="1401"/>
    <lineage>
        <taxon>Bacteria</taxon>
        <taxon>Bacillati</taxon>
        <taxon>Bacillota</taxon>
        <taxon>Bacilli</taxon>
        <taxon>Bacillales</taxon>
        <taxon>Paenibacillaceae</taxon>
        <taxon>Paenibacillus</taxon>
    </lineage>
</organism>
<dbReference type="KEGG" id="plw:D5F53_08975"/>
<dbReference type="EMBL" id="CP032412">
    <property type="protein sequence ID" value="AYB43407.1"/>
    <property type="molecule type" value="Genomic_DNA"/>
</dbReference>
<proteinExistence type="predicted"/>
<evidence type="ECO:0000313" key="2">
    <source>
        <dbReference type="Proteomes" id="UP000266552"/>
    </source>
</evidence>